<dbReference type="Proteomes" id="UP000010321">
    <property type="component" value="Unassembled WGS sequence"/>
</dbReference>
<reference evidence="1 2" key="1">
    <citation type="submission" date="2011-02" db="EMBL/GenBank/DDBJ databases">
        <authorList>
            <person name="Weinstock G."/>
            <person name="Sodergren E."/>
            <person name="Clifton S."/>
            <person name="Fulton L."/>
            <person name="Fulton B."/>
            <person name="Courtney L."/>
            <person name="Fronick C."/>
            <person name="Harrison M."/>
            <person name="Strong C."/>
            <person name="Farmer C."/>
            <person name="Delahaunty K."/>
            <person name="Markovic C."/>
            <person name="Hall O."/>
            <person name="Minx P."/>
            <person name="Tomlinson C."/>
            <person name="Mitreva M."/>
            <person name="Hou S."/>
            <person name="Chen J."/>
            <person name="Wollam A."/>
            <person name="Pepin K.H."/>
            <person name="Johnson M."/>
            <person name="Bhonagiri V."/>
            <person name="Zhang X."/>
            <person name="Suruliraj S."/>
            <person name="Warren W."/>
            <person name="Chinwalla A."/>
            <person name="Mardis E.R."/>
            <person name="Wilson R.K."/>
        </authorList>
    </citation>
    <scope>NUCLEOTIDE SEQUENCE [LARGE SCALE GENOMIC DNA]</scope>
    <source>
        <strain evidence="1 2">YIT 12056</strain>
    </source>
</reference>
<evidence type="ECO:0000313" key="2">
    <source>
        <dbReference type="Proteomes" id="UP000010321"/>
    </source>
</evidence>
<organism evidence="1 2">
    <name type="scientific">Bacteroides clarus YIT 12056</name>
    <dbReference type="NCBI Taxonomy" id="762984"/>
    <lineage>
        <taxon>Bacteria</taxon>
        <taxon>Pseudomonadati</taxon>
        <taxon>Bacteroidota</taxon>
        <taxon>Bacteroidia</taxon>
        <taxon>Bacteroidales</taxon>
        <taxon>Bacteroidaceae</taxon>
        <taxon>Bacteroides</taxon>
    </lineage>
</organism>
<name>A0ABN0CLK0_9BACE</name>
<keyword evidence="2" id="KW-1185">Reference proteome</keyword>
<comment type="caution">
    <text evidence="1">The sequence shown here is derived from an EMBL/GenBank/DDBJ whole genome shotgun (WGS) entry which is preliminary data.</text>
</comment>
<evidence type="ECO:0000313" key="1">
    <source>
        <dbReference type="EMBL" id="EGF50539.1"/>
    </source>
</evidence>
<gene>
    <name evidence="1" type="ORF">HMPREF9445_02615</name>
</gene>
<sequence>MNEYMKSIYSTIVFRDVISRYNLRNTFFLEKLIQCLSENTGSLFPAKNICDYLKSQYSTISVNQIQSILLTYPKKKRLPIIW</sequence>
<accession>A0ABN0CLK0</accession>
<proteinExistence type="predicted"/>
<dbReference type="EMBL" id="AFBM01000029">
    <property type="protein sequence ID" value="EGF50539.1"/>
    <property type="molecule type" value="Genomic_DNA"/>
</dbReference>
<protein>
    <submittedName>
        <fullName evidence="1">Uncharacterized protein</fullName>
    </submittedName>
</protein>